<keyword evidence="2" id="KW-0732">Signal</keyword>
<feature type="transmembrane region" description="Helical" evidence="1">
    <location>
        <begin position="488"/>
        <end position="506"/>
    </location>
</feature>
<dbReference type="EMBL" id="ADBJ01000056">
    <property type="protein sequence ID" value="EFA75163.1"/>
    <property type="molecule type" value="Genomic_DNA"/>
</dbReference>
<feature type="domain" description="DUF1996" evidence="3">
    <location>
        <begin position="41"/>
        <end position="269"/>
    </location>
</feature>
<accession>D3BTX7</accession>
<proteinExistence type="predicted"/>
<keyword evidence="1" id="KW-0472">Membrane</keyword>
<dbReference type="RefSeq" id="XP_020427297.1">
    <property type="nucleotide sequence ID" value="XM_020581994.1"/>
</dbReference>
<organism evidence="4 5">
    <name type="scientific">Heterostelium pallidum (strain ATCC 26659 / Pp 5 / PN500)</name>
    <name type="common">Cellular slime mold</name>
    <name type="synonym">Polysphondylium pallidum</name>
    <dbReference type="NCBI Taxonomy" id="670386"/>
    <lineage>
        <taxon>Eukaryota</taxon>
        <taxon>Amoebozoa</taxon>
        <taxon>Evosea</taxon>
        <taxon>Eumycetozoa</taxon>
        <taxon>Dictyostelia</taxon>
        <taxon>Acytosteliales</taxon>
        <taxon>Acytosteliaceae</taxon>
        <taxon>Heterostelium</taxon>
    </lineage>
</organism>
<keyword evidence="1" id="KW-1133">Transmembrane helix</keyword>
<evidence type="ECO:0000313" key="4">
    <source>
        <dbReference type="EMBL" id="EFA75163.1"/>
    </source>
</evidence>
<dbReference type="AlphaFoldDB" id="D3BTX7"/>
<dbReference type="InParanoid" id="D3BTX7"/>
<protein>
    <submittedName>
        <fullName evidence="4">Putative periplasmic or exported protein</fullName>
    </submittedName>
</protein>
<dbReference type="Proteomes" id="UP000001396">
    <property type="component" value="Unassembled WGS sequence"/>
</dbReference>
<dbReference type="GeneID" id="31366705"/>
<name>D3BTX7_HETP5</name>
<dbReference type="PANTHER" id="PTHR43662:SF3">
    <property type="entry name" value="DOMAIN PROTEIN, PUTATIVE (AFU_ORTHOLOGUE AFUA_6G11970)-RELATED"/>
    <property type="match status" value="1"/>
</dbReference>
<gene>
    <name evidence="4" type="ORF">PPL_11237</name>
</gene>
<feature type="chain" id="PRO_5003042525" evidence="2">
    <location>
        <begin position="26"/>
        <end position="507"/>
    </location>
</feature>
<evidence type="ECO:0000313" key="5">
    <source>
        <dbReference type="Proteomes" id="UP000001396"/>
    </source>
</evidence>
<keyword evidence="5" id="KW-1185">Reference proteome</keyword>
<feature type="signal peptide" evidence="2">
    <location>
        <begin position="1"/>
        <end position="25"/>
    </location>
</feature>
<sequence length="507" mass="57470">MKLIISVLLFVCITICGSFINLVNSQQAHVSCQYSHTLQDDAILLPDSSGYSMIHDFFGNTKVNGFTTIESIYDYKNSDTTCDNKVDGSSYWVPSLKINEYQYRPTMIKVYYQGHNNTFYPNNPMPKGLQLIAGSPKNTKEDWNIWYLCKGRGFSRTPFTDCDKNNETQITQYNFNLIFPNCWDGVNIRPNFTYRNAAYDYSGDNEKGRCPEAYPVRIPQLNMQLAYFIRESNWTNAQLSLNPIINSGGSRTFPWANLFSAHADFFNGWPEQTMKFMIEECLNKGVTCGNDLPRIYTFIKNSYAMINCKKSSQTVAQIDSTGLNVPYVKIVIPAEAKTEIWSEVVLDLWAANNDPNAKPNFFFGYLVTPEEFASDSPVCPNKSSDVQLYIDGQWGYHSINVTQLVINTMKNNQNEIHLCFTADGPSTYSMQTANTDHPPRLLFKHPGAEVNENVQEAILYRPPTDPLMTSTTSDPLTSTTGFNSCSTHLPSILLSFIMITITFMFLL</sequence>
<evidence type="ECO:0000259" key="3">
    <source>
        <dbReference type="Pfam" id="PF09362"/>
    </source>
</evidence>
<dbReference type="STRING" id="670386.D3BTX7"/>
<dbReference type="Pfam" id="PF09362">
    <property type="entry name" value="DUF1996"/>
    <property type="match status" value="1"/>
</dbReference>
<evidence type="ECO:0000256" key="2">
    <source>
        <dbReference type="SAM" id="SignalP"/>
    </source>
</evidence>
<reference evidence="4 5" key="1">
    <citation type="journal article" date="2011" name="Genome Res.">
        <title>Phylogeny-wide analysis of social amoeba genomes highlights ancient origins for complex intercellular communication.</title>
        <authorList>
            <person name="Heidel A.J."/>
            <person name="Lawal H.M."/>
            <person name="Felder M."/>
            <person name="Schilde C."/>
            <person name="Helps N.R."/>
            <person name="Tunggal B."/>
            <person name="Rivero F."/>
            <person name="John U."/>
            <person name="Schleicher M."/>
            <person name="Eichinger L."/>
            <person name="Platzer M."/>
            <person name="Noegel A.A."/>
            <person name="Schaap P."/>
            <person name="Gloeckner G."/>
        </authorList>
    </citation>
    <scope>NUCLEOTIDE SEQUENCE [LARGE SCALE GENOMIC DNA]</scope>
    <source>
        <strain evidence="5">ATCC 26659 / Pp 5 / PN500</strain>
    </source>
</reference>
<keyword evidence="1" id="KW-0812">Transmembrane</keyword>
<evidence type="ECO:0000256" key="1">
    <source>
        <dbReference type="SAM" id="Phobius"/>
    </source>
</evidence>
<dbReference type="PANTHER" id="PTHR43662">
    <property type="match status" value="1"/>
</dbReference>
<dbReference type="InterPro" id="IPR018535">
    <property type="entry name" value="DUF1996"/>
</dbReference>
<comment type="caution">
    <text evidence="4">The sequence shown here is derived from an EMBL/GenBank/DDBJ whole genome shotgun (WGS) entry which is preliminary data.</text>
</comment>